<sequence length="97" mass="9903">MKSSHLFAVTTLAVLVSAGAHAEDAVAPEHTPAFQGSRTGAEVMAEAVLAARNRSNEPAGSRVAMPVQSSLDRAAVRAQAAEAVRLGQIPSGERGAI</sequence>
<gene>
    <name evidence="2" type="ORF">EUB48_03270</name>
</gene>
<dbReference type="EMBL" id="CP035503">
    <property type="protein sequence ID" value="QDL36427.1"/>
    <property type="molecule type" value="Genomic_DNA"/>
</dbReference>
<protein>
    <submittedName>
        <fullName evidence="2">DUF4148 domain-containing protein</fullName>
    </submittedName>
</protein>
<organism evidence="2 3">
    <name type="scientific">Rhodoferax sediminis</name>
    <dbReference type="NCBI Taxonomy" id="2509614"/>
    <lineage>
        <taxon>Bacteria</taxon>
        <taxon>Pseudomonadati</taxon>
        <taxon>Pseudomonadota</taxon>
        <taxon>Betaproteobacteria</taxon>
        <taxon>Burkholderiales</taxon>
        <taxon>Comamonadaceae</taxon>
        <taxon>Rhodoferax</taxon>
    </lineage>
</organism>
<dbReference type="OrthoDB" id="8821441at2"/>
<keyword evidence="1" id="KW-0732">Signal</keyword>
<accession>A0A515D7U5</accession>
<reference evidence="2 3" key="1">
    <citation type="submission" date="2019-01" db="EMBL/GenBank/DDBJ databases">
        <title>Genomic insights into a novel species Rhodoferax sp.</title>
        <authorList>
            <person name="Jin L."/>
        </authorList>
    </citation>
    <scope>NUCLEOTIDE SEQUENCE [LARGE SCALE GENOMIC DNA]</scope>
    <source>
        <strain evidence="2 3">CHu59-6-5</strain>
    </source>
</reference>
<proteinExistence type="predicted"/>
<name>A0A515D7U5_9BURK</name>
<dbReference type="RefSeq" id="WP_142817600.1">
    <property type="nucleotide sequence ID" value="NZ_CP035503.1"/>
</dbReference>
<keyword evidence="3" id="KW-1185">Reference proteome</keyword>
<evidence type="ECO:0000256" key="1">
    <source>
        <dbReference type="SAM" id="SignalP"/>
    </source>
</evidence>
<dbReference type="Proteomes" id="UP000316798">
    <property type="component" value="Chromosome"/>
</dbReference>
<dbReference type="KEGG" id="rhf:EUB48_03270"/>
<evidence type="ECO:0000313" key="2">
    <source>
        <dbReference type="EMBL" id="QDL36427.1"/>
    </source>
</evidence>
<feature type="chain" id="PRO_5021916055" evidence="1">
    <location>
        <begin position="23"/>
        <end position="97"/>
    </location>
</feature>
<dbReference type="AlphaFoldDB" id="A0A515D7U5"/>
<feature type="signal peptide" evidence="1">
    <location>
        <begin position="1"/>
        <end position="22"/>
    </location>
</feature>
<evidence type="ECO:0000313" key="3">
    <source>
        <dbReference type="Proteomes" id="UP000316798"/>
    </source>
</evidence>